<evidence type="ECO:0000256" key="6">
    <source>
        <dbReference type="ARBA" id="ARBA00022840"/>
    </source>
</evidence>
<dbReference type="RefSeq" id="WP_220231462.1">
    <property type="nucleotide sequence ID" value="NZ_JAICBX010000008.1"/>
</dbReference>
<dbReference type="InterPro" id="IPR003593">
    <property type="entry name" value="AAA+_ATPase"/>
</dbReference>
<dbReference type="PROSITE" id="PS00211">
    <property type="entry name" value="ABC_TRANSPORTER_1"/>
    <property type="match status" value="1"/>
</dbReference>
<reference evidence="9" key="1">
    <citation type="submission" date="2021-08" db="EMBL/GenBank/DDBJ databases">
        <title>Hoeflea bacterium WL0058 sp. nov., isolated from the sediment.</title>
        <authorList>
            <person name="Wang L."/>
            <person name="Zhang D."/>
        </authorList>
    </citation>
    <scope>NUCLEOTIDE SEQUENCE</scope>
    <source>
        <strain evidence="9">WL0058</strain>
    </source>
</reference>
<evidence type="ECO:0000256" key="4">
    <source>
        <dbReference type="ARBA" id="ARBA00022737"/>
    </source>
</evidence>
<dbReference type="InterPro" id="IPR017871">
    <property type="entry name" value="ABC_transporter-like_CS"/>
</dbReference>
<evidence type="ECO:0000256" key="7">
    <source>
        <dbReference type="ARBA" id="ARBA00023136"/>
    </source>
</evidence>
<evidence type="ECO:0000256" key="3">
    <source>
        <dbReference type="ARBA" id="ARBA00022597"/>
    </source>
</evidence>
<dbReference type="InterPro" id="IPR003439">
    <property type="entry name" value="ABC_transporter-like_ATP-bd"/>
</dbReference>
<dbReference type="InterPro" id="IPR050107">
    <property type="entry name" value="ABC_carbohydrate_import_ATPase"/>
</dbReference>
<protein>
    <submittedName>
        <fullName evidence="9">Sugar ABC transporter ATP-binding protein</fullName>
    </submittedName>
</protein>
<dbReference type="Pfam" id="PF00005">
    <property type="entry name" value="ABC_tran"/>
    <property type="match status" value="2"/>
</dbReference>
<sequence>MTQQPIVELRNITKAYPGVVAMDGVSIDFRPGEVHAVIGENGAGKSTMMHVLAGEVQPNSGSILVDGEETSFPTPLASQAQGIRIVFQELSLCQNLTVGENVLLGPFGAQRALSLLNRNRAARVAAGTLAELGLADLHTDTPLASLTVAQQQLVEIARAISQKVRVLVLDEPNSALSPRESQRLFDIVRRLRDQGVTVIYVSHHLEEVLGLADRISVMRDGHMITSFDNTPEVTVDRLVTHMVGRKVDKAEQYSISAQAGDARDEIALEVKNMTVPGAIRDLDFKLSRGEILGVAGLPDSGKDMLADAIFGLVPRDGAVEIGGILLQPGKPSHSLAAGISYIPADRRGAGALLSMTVAENTVSSALGAFARLGFLRRRPIRDTSAEYARKLDTRIASLGQKVETLSGGNQQKVILGRGLVTGPRLLILHEPTRGIDVGAKAEIYSILKSLAADGMAILMISSELPEVMLHSSRVLVLANGRLSGQLTAADITEEAIMSLATKHEREAAA</sequence>
<gene>
    <name evidence="9" type="ORF">K1W69_26280</name>
</gene>
<dbReference type="GO" id="GO:0005524">
    <property type="term" value="F:ATP binding"/>
    <property type="evidence" value="ECO:0007669"/>
    <property type="project" value="UniProtKB-KW"/>
</dbReference>
<feature type="domain" description="ABC transporter" evidence="8">
    <location>
        <begin position="262"/>
        <end position="504"/>
    </location>
</feature>
<keyword evidence="4" id="KW-0677">Repeat</keyword>
<dbReference type="PROSITE" id="PS50893">
    <property type="entry name" value="ABC_TRANSPORTER_2"/>
    <property type="match status" value="2"/>
</dbReference>
<dbReference type="AlphaFoldDB" id="A0AAE2ZTQ2"/>
<dbReference type="PANTHER" id="PTHR43790">
    <property type="entry name" value="CARBOHYDRATE TRANSPORT ATP-BINDING PROTEIN MG119-RELATED"/>
    <property type="match status" value="1"/>
</dbReference>
<keyword evidence="7" id="KW-0472">Membrane</keyword>
<dbReference type="CDD" id="cd03215">
    <property type="entry name" value="ABC_Carb_Monos_II"/>
    <property type="match status" value="1"/>
</dbReference>
<dbReference type="InterPro" id="IPR027417">
    <property type="entry name" value="P-loop_NTPase"/>
</dbReference>
<dbReference type="Gene3D" id="3.40.50.300">
    <property type="entry name" value="P-loop containing nucleotide triphosphate hydrolases"/>
    <property type="match status" value="2"/>
</dbReference>
<keyword evidence="10" id="KW-1185">Reference proteome</keyword>
<evidence type="ECO:0000256" key="2">
    <source>
        <dbReference type="ARBA" id="ARBA00022448"/>
    </source>
</evidence>
<organism evidence="9 10">
    <name type="scientific">Flavimaribacter sediminis</name>
    <dbReference type="NCBI Taxonomy" id="2865987"/>
    <lineage>
        <taxon>Bacteria</taxon>
        <taxon>Pseudomonadati</taxon>
        <taxon>Pseudomonadota</taxon>
        <taxon>Alphaproteobacteria</taxon>
        <taxon>Hyphomicrobiales</taxon>
        <taxon>Rhizobiaceae</taxon>
        <taxon>Flavimaribacter</taxon>
    </lineage>
</organism>
<dbReference type="SMART" id="SM00382">
    <property type="entry name" value="AAA"/>
    <property type="match status" value="2"/>
</dbReference>
<dbReference type="GO" id="GO:0016887">
    <property type="term" value="F:ATP hydrolysis activity"/>
    <property type="evidence" value="ECO:0007669"/>
    <property type="project" value="InterPro"/>
</dbReference>
<evidence type="ECO:0000313" key="9">
    <source>
        <dbReference type="EMBL" id="MBW8640726.1"/>
    </source>
</evidence>
<proteinExistence type="inferred from homology"/>
<comment type="caution">
    <text evidence="9">The sequence shown here is derived from an EMBL/GenBank/DDBJ whole genome shotgun (WGS) entry which is preliminary data.</text>
</comment>
<accession>A0AAE2ZTQ2</accession>
<evidence type="ECO:0000256" key="5">
    <source>
        <dbReference type="ARBA" id="ARBA00022741"/>
    </source>
</evidence>
<evidence type="ECO:0000256" key="1">
    <source>
        <dbReference type="ARBA" id="ARBA00005417"/>
    </source>
</evidence>
<keyword evidence="5" id="KW-0547">Nucleotide-binding</keyword>
<name>A0AAE2ZTQ2_9HYPH</name>
<dbReference type="Proteomes" id="UP001196509">
    <property type="component" value="Unassembled WGS sequence"/>
</dbReference>
<dbReference type="EMBL" id="JAICBX010000008">
    <property type="protein sequence ID" value="MBW8640726.1"/>
    <property type="molecule type" value="Genomic_DNA"/>
</dbReference>
<evidence type="ECO:0000313" key="10">
    <source>
        <dbReference type="Proteomes" id="UP001196509"/>
    </source>
</evidence>
<dbReference type="SUPFAM" id="SSF52540">
    <property type="entry name" value="P-loop containing nucleoside triphosphate hydrolases"/>
    <property type="match status" value="2"/>
</dbReference>
<keyword evidence="2" id="KW-0813">Transport</keyword>
<feature type="domain" description="ABC transporter" evidence="8">
    <location>
        <begin position="7"/>
        <end position="245"/>
    </location>
</feature>
<comment type="similarity">
    <text evidence="1">Belongs to the ABC transporter superfamily.</text>
</comment>
<keyword evidence="3" id="KW-0762">Sugar transport</keyword>
<dbReference type="CDD" id="cd03216">
    <property type="entry name" value="ABC_Carb_Monos_I"/>
    <property type="match status" value="1"/>
</dbReference>
<dbReference type="PANTHER" id="PTHR43790:SF9">
    <property type="entry name" value="GALACTOFURANOSE TRANSPORTER ATP-BINDING PROTEIN YTFR"/>
    <property type="match status" value="1"/>
</dbReference>
<evidence type="ECO:0000259" key="8">
    <source>
        <dbReference type="PROSITE" id="PS50893"/>
    </source>
</evidence>
<keyword evidence="6 9" id="KW-0067">ATP-binding</keyword>